<reference evidence="1" key="1">
    <citation type="submission" date="2021-06" db="EMBL/GenBank/DDBJ databases">
        <authorList>
            <person name="Kallberg Y."/>
            <person name="Tangrot J."/>
            <person name="Rosling A."/>
        </authorList>
    </citation>
    <scope>NUCLEOTIDE SEQUENCE</scope>
    <source>
        <strain evidence="1">UK204</strain>
    </source>
</reference>
<dbReference type="Proteomes" id="UP000789570">
    <property type="component" value="Unassembled WGS sequence"/>
</dbReference>
<protein>
    <submittedName>
        <fullName evidence="1">7869_t:CDS:1</fullName>
    </submittedName>
</protein>
<evidence type="ECO:0000313" key="2">
    <source>
        <dbReference type="Proteomes" id="UP000789570"/>
    </source>
</evidence>
<keyword evidence="2" id="KW-1185">Reference proteome</keyword>
<dbReference type="EMBL" id="CAJVPQ010002914">
    <property type="protein sequence ID" value="CAG8612506.1"/>
    <property type="molecule type" value="Genomic_DNA"/>
</dbReference>
<evidence type="ECO:0000313" key="1">
    <source>
        <dbReference type="EMBL" id="CAG8612506.1"/>
    </source>
</evidence>
<accession>A0A9N9CQQ3</accession>
<gene>
    <name evidence="1" type="ORF">FCALED_LOCUS9145</name>
</gene>
<sequence length="44" mass="5521">MKRASEVIANKYKISFQWILKRWYQQMLIHPMEKRQTFTSSRLF</sequence>
<proteinExistence type="predicted"/>
<organism evidence="1 2">
    <name type="scientific">Funneliformis caledonium</name>
    <dbReference type="NCBI Taxonomy" id="1117310"/>
    <lineage>
        <taxon>Eukaryota</taxon>
        <taxon>Fungi</taxon>
        <taxon>Fungi incertae sedis</taxon>
        <taxon>Mucoromycota</taxon>
        <taxon>Glomeromycotina</taxon>
        <taxon>Glomeromycetes</taxon>
        <taxon>Glomerales</taxon>
        <taxon>Glomeraceae</taxon>
        <taxon>Funneliformis</taxon>
    </lineage>
</organism>
<dbReference type="AlphaFoldDB" id="A0A9N9CQQ3"/>
<name>A0A9N9CQQ3_9GLOM</name>
<comment type="caution">
    <text evidence="1">The sequence shown here is derived from an EMBL/GenBank/DDBJ whole genome shotgun (WGS) entry which is preliminary data.</text>
</comment>